<dbReference type="Pfam" id="PF08241">
    <property type="entry name" value="Methyltransf_11"/>
    <property type="match status" value="1"/>
</dbReference>
<sequence>MALRLLKPTECRVGWWDCPVCGNRLHVKLSENELAVRCVRCRASAVSESIIGVLVEQLPALDRYAALELSSRGVLAGWLRNRVASLQLSEWMPDHPLGAIIDGVRNEDVQRLTFANASFDLVTSTEVFEHVADDARGFSEVHRVLRPGGAFVFTVPLMDRPDTHERARLHEGRIEHVDTPEYHDDSFAGTDRVLCFRNYGLDIVDRLCAAGFERVRIVTPSISMLGHARRVLVARKTECMRDG</sequence>
<proteinExistence type="predicted"/>
<dbReference type="EMBL" id="JACHET010000001">
    <property type="protein sequence ID" value="MBB6184671.1"/>
    <property type="molecule type" value="Genomic_DNA"/>
</dbReference>
<organism evidence="2 3">
    <name type="scientific">Oleiagrimonas soli</name>
    <dbReference type="NCBI Taxonomy" id="1543381"/>
    <lineage>
        <taxon>Bacteria</taxon>
        <taxon>Pseudomonadati</taxon>
        <taxon>Pseudomonadota</taxon>
        <taxon>Gammaproteobacteria</taxon>
        <taxon>Lysobacterales</taxon>
        <taxon>Rhodanobacteraceae</taxon>
        <taxon>Oleiagrimonas</taxon>
    </lineage>
</organism>
<dbReference type="GO" id="GO:0032259">
    <property type="term" value="P:methylation"/>
    <property type="evidence" value="ECO:0007669"/>
    <property type="project" value="UniProtKB-KW"/>
</dbReference>
<dbReference type="CDD" id="cd02440">
    <property type="entry name" value="AdoMet_MTases"/>
    <property type="match status" value="1"/>
</dbReference>
<evidence type="ECO:0000313" key="2">
    <source>
        <dbReference type="EMBL" id="MBB6184671.1"/>
    </source>
</evidence>
<dbReference type="AlphaFoldDB" id="A0A841KPT6"/>
<dbReference type="InterPro" id="IPR013216">
    <property type="entry name" value="Methyltransf_11"/>
</dbReference>
<accession>A0A841KPT6</accession>
<dbReference type="RefSeq" id="WP_200877520.1">
    <property type="nucleotide sequence ID" value="NZ_JACHET010000001.1"/>
</dbReference>
<dbReference type="GO" id="GO:0008757">
    <property type="term" value="F:S-adenosylmethionine-dependent methyltransferase activity"/>
    <property type="evidence" value="ECO:0007669"/>
    <property type="project" value="InterPro"/>
</dbReference>
<dbReference type="Proteomes" id="UP000560000">
    <property type="component" value="Unassembled WGS sequence"/>
</dbReference>
<gene>
    <name evidence="2" type="ORF">HNQ86_002016</name>
</gene>
<keyword evidence="2" id="KW-0808">Transferase</keyword>
<protein>
    <submittedName>
        <fullName evidence="2">SAM-dependent methyltransferase</fullName>
    </submittedName>
</protein>
<evidence type="ECO:0000259" key="1">
    <source>
        <dbReference type="Pfam" id="PF08241"/>
    </source>
</evidence>
<dbReference type="Gene3D" id="3.40.50.150">
    <property type="entry name" value="Vaccinia Virus protein VP39"/>
    <property type="match status" value="1"/>
</dbReference>
<keyword evidence="2" id="KW-0489">Methyltransferase</keyword>
<dbReference type="SUPFAM" id="SSF53335">
    <property type="entry name" value="S-adenosyl-L-methionine-dependent methyltransferases"/>
    <property type="match status" value="1"/>
</dbReference>
<dbReference type="InterPro" id="IPR029063">
    <property type="entry name" value="SAM-dependent_MTases_sf"/>
</dbReference>
<feature type="domain" description="Methyltransferase type 11" evidence="1">
    <location>
        <begin position="104"/>
        <end position="153"/>
    </location>
</feature>
<name>A0A841KPT6_9GAMM</name>
<comment type="caution">
    <text evidence="2">The sequence shown here is derived from an EMBL/GenBank/DDBJ whole genome shotgun (WGS) entry which is preliminary data.</text>
</comment>
<evidence type="ECO:0000313" key="3">
    <source>
        <dbReference type="Proteomes" id="UP000560000"/>
    </source>
</evidence>
<reference evidence="2 3" key="1">
    <citation type="submission" date="2020-08" db="EMBL/GenBank/DDBJ databases">
        <title>Genomic Encyclopedia of Type Strains, Phase IV (KMG-IV): sequencing the most valuable type-strain genomes for metagenomic binning, comparative biology and taxonomic classification.</title>
        <authorList>
            <person name="Goeker M."/>
        </authorList>
    </citation>
    <scope>NUCLEOTIDE SEQUENCE [LARGE SCALE GENOMIC DNA]</scope>
    <source>
        <strain evidence="2 3">DSM 107085</strain>
    </source>
</reference>